<dbReference type="Gene3D" id="2.60.40.10">
    <property type="entry name" value="Immunoglobulins"/>
    <property type="match status" value="1"/>
</dbReference>
<protein>
    <submittedName>
        <fullName evidence="13">Uncharacterized protein</fullName>
    </submittedName>
</protein>
<keyword evidence="7 10" id="KW-0472">Membrane</keyword>
<keyword evidence="3" id="KW-0732">Signal</keyword>
<evidence type="ECO:0000256" key="4">
    <source>
        <dbReference type="ARBA" id="ARBA00022741"/>
    </source>
</evidence>
<dbReference type="OrthoDB" id="9943809at2759"/>
<dbReference type="InterPro" id="IPR003961">
    <property type="entry name" value="FN3_dom"/>
</dbReference>
<keyword evidence="5" id="KW-0067">ATP-binding</keyword>
<evidence type="ECO:0000256" key="7">
    <source>
        <dbReference type="ARBA" id="ARBA00023136"/>
    </source>
</evidence>
<dbReference type="GO" id="GO:0004714">
    <property type="term" value="F:transmembrane receptor protein tyrosine kinase activity"/>
    <property type="evidence" value="ECO:0007669"/>
    <property type="project" value="TreeGrafter"/>
</dbReference>
<dbReference type="Pfam" id="PF07714">
    <property type="entry name" value="PK_Tyr_Ser-Thr"/>
    <property type="match status" value="1"/>
</dbReference>
<evidence type="ECO:0000313" key="13">
    <source>
        <dbReference type="EMBL" id="CAG9806998.1"/>
    </source>
</evidence>
<dbReference type="EMBL" id="OU895879">
    <property type="protein sequence ID" value="CAG9806998.1"/>
    <property type="molecule type" value="Genomic_DNA"/>
</dbReference>
<dbReference type="Pfam" id="PF23144">
    <property type="entry name" value="Fn3_PTPRU"/>
    <property type="match status" value="1"/>
</dbReference>
<feature type="domain" description="Fibronectin type-III" evidence="12">
    <location>
        <begin position="42"/>
        <end position="143"/>
    </location>
</feature>
<evidence type="ECO:0000313" key="14">
    <source>
        <dbReference type="Proteomes" id="UP001153620"/>
    </source>
</evidence>
<organism evidence="13 14">
    <name type="scientific">Chironomus riparius</name>
    <dbReference type="NCBI Taxonomy" id="315576"/>
    <lineage>
        <taxon>Eukaryota</taxon>
        <taxon>Metazoa</taxon>
        <taxon>Ecdysozoa</taxon>
        <taxon>Arthropoda</taxon>
        <taxon>Hexapoda</taxon>
        <taxon>Insecta</taxon>
        <taxon>Pterygota</taxon>
        <taxon>Neoptera</taxon>
        <taxon>Endopterygota</taxon>
        <taxon>Diptera</taxon>
        <taxon>Nematocera</taxon>
        <taxon>Chironomoidea</taxon>
        <taxon>Chironomidae</taxon>
        <taxon>Chironominae</taxon>
        <taxon>Chironomus</taxon>
    </lineage>
</organism>
<sequence>MEAEEDKIKCNKNCTNGNELLICGGDEDVESIYGTGSNLPGPVQNLIVNFTTDDKIVLIFDSPERNGTELTEYELRAIVIATYSTNPWSMRNITRKYPKSLRKIEMSDLIPSTEFNITIIAKNGELDGGSKSVIGKTRLSKPDPKPDEPKIIKYENGKAQVEIKRAINNNGPVSNYVIVVHFVDNELIHDFDESLLTTYQKARDDGLSYYITAEIEPFKEDTKEFLVGDGGRYGKYYNAPLPDNVHFHILIGVVSRHFDDYKVTYSNSSHDETFENLQIHSHNDSSSGPSDLIVILLTIACIICGLILVGAIVFYGYIKTKINPRIRRFERHEMSLQGPILEVDNNGYIADVSGINFKEKLQEVLLSLDDDQKIIRKSLSLDIDNILGIGSFGDIIRGQLNSNIICQVHVVSADDMDPPIQTKFIRDLNSLLQFGFHRNMLNFMGICQTHDWFFVVFEDVPVTLKQFLLSNRQETNLSSQRVTNLNENDILKLMYELAETLEYLQYNKVVHKNLNSYNVRIKRHNSSYTVKLSVFGPTLYTMGDDGSKNLIDEERWHAPEVLRFQKFSHASDIYSFGLILWEMCCLGATIYGSVTTNDLLTRIKKGFRPDKLPFISEDLYQLMLNCWELDPLERSEINDVAGHLKQMQSLAMHYLNFNYDGQLPYFLPLLEIKN</sequence>
<dbReference type="PROSITE" id="PS50011">
    <property type="entry name" value="PROTEIN_KINASE_DOM"/>
    <property type="match status" value="1"/>
</dbReference>
<dbReference type="GO" id="GO:0030154">
    <property type="term" value="P:cell differentiation"/>
    <property type="evidence" value="ECO:0007669"/>
    <property type="project" value="UniProtKB-ARBA"/>
</dbReference>
<reference evidence="13" key="1">
    <citation type="submission" date="2022-01" db="EMBL/GenBank/DDBJ databases">
        <authorList>
            <person name="King R."/>
        </authorList>
    </citation>
    <scope>NUCLEOTIDE SEQUENCE</scope>
</reference>
<keyword evidence="8" id="KW-0675">Receptor</keyword>
<dbReference type="SMART" id="SM00060">
    <property type="entry name" value="FN3"/>
    <property type="match status" value="1"/>
</dbReference>
<reference evidence="13" key="2">
    <citation type="submission" date="2022-10" db="EMBL/GenBank/DDBJ databases">
        <authorList>
            <consortium name="ENA_rothamsted_submissions"/>
            <consortium name="culmorum"/>
            <person name="King R."/>
        </authorList>
    </citation>
    <scope>NUCLEOTIDE SEQUENCE</scope>
</reference>
<evidence type="ECO:0000256" key="1">
    <source>
        <dbReference type="ARBA" id="ARBA00004479"/>
    </source>
</evidence>
<keyword evidence="4" id="KW-0547">Nucleotide-binding</keyword>
<dbReference type="PROSITE" id="PS50853">
    <property type="entry name" value="FN3"/>
    <property type="match status" value="1"/>
</dbReference>
<keyword evidence="6 10" id="KW-1133">Transmembrane helix</keyword>
<name>A0A9N9S179_9DIPT</name>
<keyword evidence="9" id="KW-0325">Glycoprotein</keyword>
<dbReference type="CDD" id="cd00063">
    <property type="entry name" value="FN3"/>
    <property type="match status" value="1"/>
</dbReference>
<dbReference type="GO" id="GO:0005524">
    <property type="term" value="F:ATP binding"/>
    <property type="evidence" value="ECO:0007669"/>
    <property type="project" value="UniProtKB-KW"/>
</dbReference>
<dbReference type="SUPFAM" id="SSF56112">
    <property type="entry name" value="Protein kinase-like (PK-like)"/>
    <property type="match status" value="1"/>
</dbReference>
<dbReference type="GO" id="GO:0007399">
    <property type="term" value="P:nervous system development"/>
    <property type="evidence" value="ECO:0007669"/>
    <property type="project" value="UniProtKB-ARBA"/>
</dbReference>
<feature type="transmembrane region" description="Helical" evidence="10">
    <location>
        <begin position="573"/>
        <end position="594"/>
    </location>
</feature>
<evidence type="ECO:0000256" key="5">
    <source>
        <dbReference type="ARBA" id="ARBA00022840"/>
    </source>
</evidence>
<keyword evidence="14" id="KW-1185">Reference proteome</keyword>
<dbReference type="Proteomes" id="UP001153620">
    <property type="component" value="Chromosome 3"/>
</dbReference>
<evidence type="ECO:0000256" key="3">
    <source>
        <dbReference type="ARBA" id="ARBA00022729"/>
    </source>
</evidence>
<dbReference type="PANTHER" id="PTHR24416:SF550">
    <property type="entry name" value="FIBROBLAST GROWTH FACTOR RECEPTOR HOMOLOG 1-RELATED"/>
    <property type="match status" value="1"/>
</dbReference>
<dbReference type="InterPro" id="IPR036116">
    <property type="entry name" value="FN3_sf"/>
</dbReference>
<accession>A0A9N9S179</accession>
<dbReference type="GO" id="GO:0043235">
    <property type="term" value="C:receptor complex"/>
    <property type="evidence" value="ECO:0007669"/>
    <property type="project" value="TreeGrafter"/>
</dbReference>
<dbReference type="GO" id="GO:0007169">
    <property type="term" value="P:cell surface receptor protein tyrosine kinase signaling pathway"/>
    <property type="evidence" value="ECO:0007669"/>
    <property type="project" value="TreeGrafter"/>
</dbReference>
<feature type="domain" description="Protein kinase" evidence="11">
    <location>
        <begin position="381"/>
        <end position="655"/>
    </location>
</feature>
<keyword evidence="2 10" id="KW-0812">Transmembrane</keyword>
<dbReference type="InterPro" id="IPR057598">
    <property type="entry name" value="Fn3_PTPRU"/>
</dbReference>
<dbReference type="InterPro" id="IPR050122">
    <property type="entry name" value="RTK"/>
</dbReference>
<dbReference type="PRINTS" id="PR00109">
    <property type="entry name" value="TYRKINASE"/>
</dbReference>
<proteinExistence type="predicted"/>
<dbReference type="SUPFAM" id="SSF49265">
    <property type="entry name" value="Fibronectin type III"/>
    <property type="match status" value="1"/>
</dbReference>
<dbReference type="InterPro" id="IPR013783">
    <property type="entry name" value="Ig-like_fold"/>
</dbReference>
<gene>
    <name evidence="13" type="ORF">CHIRRI_LOCUS9850</name>
</gene>
<evidence type="ECO:0000259" key="11">
    <source>
        <dbReference type="PROSITE" id="PS50011"/>
    </source>
</evidence>
<evidence type="ECO:0000256" key="2">
    <source>
        <dbReference type="ARBA" id="ARBA00022692"/>
    </source>
</evidence>
<evidence type="ECO:0000259" key="12">
    <source>
        <dbReference type="PROSITE" id="PS50853"/>
    </source>
</evidence>
<dbReference type="PANTHER" id="PTHR24416">
    <property type="entry name" value="TYROSINE-PROTEIN KINASE RECEPTOR"/>
    <property type="match status" value="1"/>
</dbReference>
<dbReference type="Gene3D" id="3.30.200.20">
    <property type="entry name" value="Phosphorylase Kinase, domain 1"/>
    <property type="match status" value="1"/>
</dbReference>
<evidence type="ECO:0000256" key="10">
    <source>
        <dbReference type="SAM" id="Phobius"/>
    </source>
</evidence>
<dbReference type="InterPro" id="IPR011009">
    <property type="entry name" value="Kinase-like_dom_sf"/>
</dbReference>
<dbReference type="InterPro" id="IPR001245">
    <property type="entry name" value="Ser-Thr/Tyr_kinase_cat_dom"/>
</dbReference>
<dbReference type="Gene3D" id="1.10.510.10">
    <property type="entry name" value="Transferase(Phosphotransferase) domain 1"/>
    <property type="match status" value="1"/>
</dbReference>
<evidence type="ECO:0000256" key="8">
    <source>
        <dbReference type="ARBA" id="ARBA00023170"/>
    </source>
</evidence>
<feature type="transmembrane region" description="Helical" evidence="10">
    <location>
        <begin position="292"/>
        <end position="318"/>
    </location>
</feature>
<evidence type="ECO:0000256" key="6">
    <source>
        <dbReference type="ARBA" id="ARBA00022989"/>
    </source>
</evidence>
<dbReference type="GO" id="GO:0005886">
    <property type="term" value="C:plasma membrane"/>
    <property type="evidence" value="ECO:0007669"/>
    <property type="project" value="TreeGrafter"/>
</dbReference>
<comment type="subcellular location">
    <subcellularLocation>
        <location evidence="1">Membrane</location>
        <topology evidence="1">Single-pass type I membrane protein</topology>
    </subcellularLocation>
</comment>
<dbReference type="AlphaFoldDB" id="A0A9N9S179"/>
<dbReference type="InterPro" id="IPR000719">
    <property type="entry name" value="Prot_kinase_dom"/>
</dbReference>
<evidence type="ECO:0000256" key="9">
    <source>
        <dbReference type="ARBA" id="ARBA00023180"/>
    </source>
</evidence>